<dbReference type="Pfam" id="PF24883">
    <property type="entry name" value="NPHP3_N"/>
    <property type="match status" value="1"/>
</dbReference>
<organism evidence="3 4">
    <name type="scientific">Psilocybe cf. subviscida</name>
    <dbReference type="NCBI Taxonomy" id="2480587"/>
    <lineage>
        <taxon>Eukaryota</taxon>
        <taxon>Fungi</taxon>
        <taxon>Dikarya</taxon>
        <taxon>Basidiomycota</taxon>
        <taxon>Agaricomycotina</taxon>
        <taxon>Agaricomycetes</taxon>
        <taxon>Agaricomycetidae</taxon>
        <taxon>Agaricales</taxon>
        <taxon>Agaricineae</taxon>
        <taxon>Strophariaceae</taxon>
        <taxon>Psilocybe</taxon>
    </lineage>
</organism>
<dbReference type="AlphaFoldDB" id="A0A8H5FAP2"/>
<dbReference type="InterPro" id="IPR027417">
    <property type="entry name" value="P-loop_NTPase"/>
</dbReference>
<sequence length="537" mass="59564">MHRNPDDGPSSTSILKNATNTRIKDSYFTINNNNIQSPSDGVSDSLKTLYERVAPNAILNAGGRADEVKCYPGTREEVIDLTERWMDGKDGVAHNMMWLSGPAGAGKSAIVQTVAERCQERGIQAANFFFFRSDPTRSTARPLVATLLHQIFKICPPARQAVASALSNDPILFDASIQNQFNQLLAPTLHDIPQSVDSPARRPIVLLIDGLDECDSEQKSSQRQIVQALDYLLTQNNCPFLVLVASRAEPHITMAFKELASPVKSIFLDEQYQPEKDIRAFVTGEFARIKKSHHLAHMLDDHWPSDEDTNSIVKKSSGQFIFAATVIRYIANSSASPKLSLERVQGTQGPVATNSPFVHLDAIYKYILSQADNREAVMDLLSMTLLSEIVSRNAVITLDDIPHIYNSIYTVEFLRSCVSDLTAILKFSSNWNRLEFFHASLPDFLKDKFRAGEYYIDVDAFGAKVLPAIWTSAQHSEDSTILALKVLTILQTPTPDITKSLRTIPPVLMADLADFMVAPYDLNAVLGSIHRLLSPTS</sequence>
<proteinExistence type="predicted"/>
<dbReference type="OrthoDB" id="7464126at2759"/>
<protein>
    <recommendedName>
        <fullName evidence="2">NACHT domain-containing protein</fullName>
    </recommendedName>
</protein>
<evidence type="ECO:0000256" key="1">
    <source>
        <dbReference type="ARBA" id="ARBA00022737"/>
    </source>
</evidence>
<dbReference type="InterPro" id="IPR007111">
    <property type="entry name" value="NACHT_NTPase"/>
</dbReference>
<gene>
    <name evidence="3" type="ORF">D9619_009227</name>
</gene>
<evidence type="ECO:0000313" key="3">
    <source>
        <dbReference type="EMBL" id="KAF5329697.1"/>
    </source>
</evidence>
<accession>A0A8H5FAP2</accession>
<dbReference type="EMBL" id="JAACJJ010000002">
    <property type="protein sequence ID" value="KAF5329697.1"/>
    <property type="molecule type" value="Genomic_DNA"/>
</dbReference>
<reference evidence="3 4" key="1">
    <citation type="journal article" date="2020" name="ISME J.">
        <title>Uncovering the hidden diversity of litter-decomposition mechanisms in mushroom-forming fungi.</title>
        <authorList>
            <person name="Floudas D."/>
            <person name="Bentzer J."/>
            <person name="Ahren D."/>
            <person name="Johansson T."/>
            <person name="Persson P."/>
            <person name="Tunlid A."/>
        </authorList>
    </citation>
    <scope>NUCLEOTIDE SEQUENCE [LARGE SCALE GENOMIC DNA]</scope>
    <source>
        <strain evidence="3 4">CBS 101986</strain>
    </source>
</reference>
<dbReference type="PROSITE" id="PS50837">
    <property type="entry name" value="NACHT"/>
    <property type="match status" value="1"/>
</dbReference>
<keyword evidence="1" id="KW-0677">Repeat</keyword>
<dbReference type="InterPro" id="IPR056884">
    <property type="entry name" value="NPHP3-like_N"/>
</dbReference>
<dbReference type="PANTHER" id="PTHR10039">
    <property type="entry name" value="AMELOGENIN"/>
    <property type="match status" value="1"/>
</dbReference>
<comment type="caution">
    <text evidence="3">The sequence shown here is derived from an EMBL/GenBank/DDBJ whole genome shotgun (WGS) entry which is preliminary data.</text>
</comment>
<keyword evidence="4" id="KW-1185">Reference proteome</keyword>
<dbReference type="Gene3D" id="3.40.50.300">
    <property type="entry name" value="P-loop containing nucleotide triphosphate hydrolases"/>
    <property type="match status" value="1"/>
</dbReference>
<dbReference type="Proteomes" id="UP000567179">
    <property type="component" value="Unassembled WGS sequence"/>
</dbReference>
<feature type="domain" description="NACHT" evidence="2">
    <location>
        <begin position="95"/>
        <end position="229"/>
    </location>
</feature>
<evidence type="ECO:0000259" key="2">
    <source>
        <dbReference type="PROSITE" id="PS50837"/>
    </source>
</evidence>
<evidence type="ECO:0000313" key="4">
    <source>
        <dbReference type="Proteomes" id="UP000567179"/>
    </source>
</evidence>
<dbReference type="PANTHER" id="PTHR10039:SF14">
    <property type="entry name" value="NACHT DOMAIN-CONTAINING PROTEIN"/>
    <property type="match status" value="1"/>
</dbReference>
<name>A0A8H5FAP2_9AGAR</name>
<dbReference type="SUPFAM" id="SSF52540">
    <property type="entry name" value="P-loop containing nucleoside triphosphate hydrolases"/>
    <property type="match status" value="1"/>
</dbReference>